<dbReference type="Proteomes" id="UP001286313">
    <property type="component" value="Unassembled WGS sequence"/>
</dbReference>
<protein>
    <submittedName>
        <fullName evidence="2">Uncharacterized protein</fullName>
    </submittedName>
</protein>
<gene>
    <name evidence="2" type="ORF">Pcinc_020107</name>
</gene>
<comment type="caution">
    <text evidence="2">The sequence shown here is derived from an EMBL/GenBank/DDBJ whole genome shotgun (WGS) entry which is preliminary data.</text>
</comment>
<feature type="compositionally biased region" description="Pro residues" evidence="1">
    <location>
        <begin position="36"/>
        <end position="46"/>
    </location>
</feature>
<evidence type="ECO:0000313" key="3">
    <source>
        <dbReference type="Proteomes" id="UP001286313"/>
    </source>
</evidence>
<feature type="region of interest" description="Disordered" evidence="1">
    <location>
        <begin position="33"/>
        <end position="73"/>
    </location>
</feature>
<evidence type="ECO:0000313" key="2">
    <source>
        <dbReference type="EMBL" id="KAK3874993.1"/>
    </source>
</evidence>
<dbReference type="EMBL" id="JAWQEG010002024">
    <property type="protein sequence ID" value="KAK3874993.1"/>
    <property type="molecule type" value="Genomic_DNA"/>
</dbReference>
<keyword evidence="3" id="KW-1185">Reference proteome</keyword>
<sequence length="73" mass="7750">MSSGDLDNGGVWCSKPSTQPTLTFSLCRHPAHPDILPLPSPSPPRHSPSAVTQPTQTFSLSSHPAHPDILLLS</sequence>
<organism evidence="2 3">
    <name type="scientific">Petrolisthes cinctipes</name>
    <name type="common">Flat porcelain crab</name>
    <dbReference type="NCBI Taxonomy" id="88211"/>
    <lineage>
        <taxon>Eukaryota</taxon>
        <taxon>Metazoa</taxon>
        <taxon>Ecdysozoa</taxon>
        <taxon>Arthropoda</taxon>
        <taxon>Crustacea</taxon>
        <taxon>Multicrustacea</taxon>
        <taxon>Malacostraca</taxon>
        <taxon>Eumalacostraca</taxon>
        <taxon>Eucarida</taxon>
        <taxon>Decapoda</taxon>
        <taxon>Pleocyemata</taxon>
        <taxon>Anomura</taxon>
        <taxon>Galatheoidea</taxon>
        <taxon>Porcellanidae</taxon>
        <taxon>Petrolisthes</taxon>
    </lineage>
</organism>
<name>A0AAE1FIT5_PETCI</name>
<evidence type="ECO:0000256" key="1">
    <source>
        <dbReference type="SAM" id="MobiDB-lite"/>
    </source>
</evidence>
<reference evidence="2" key="1">
    <citation type="submission" date="2023-10" db="EMBL/GenBank/DDBJ databases">
        <title>Genome assemblies of two species of porcelain crab, Petrolisthes cinctipes and Petrolisthes manimaculis (Anomura: Porcellanidae).</title>
        <authorList>
            <person name="Angst P."/>
        </authorList>
    </citation>
    <scope>NUCLEOTIDE SEQUENCE</scope>
    <source>
        <strain evidence="2">PB745_01</strain>
        <tissue evidence="2">Gill</tissue>
    </source>
</reference>
<accession>A0AAE1FIT5</accession>
<dbReference type="AlphaFoldDB" id="A0AAE1FIT5"/>
<feature type="compositionally biased region" description="Polar residues" evidence="1">
    <location>
        <begin position="50"/>
        <end position="62"/>
    </location>
</feature>
<proteinExistence type="predicted"/>